<dbReference type="GO" id="GO:0006508">
    <property type="term" value="P:proteolysis"/>
    <property type="evidence" value="ECO:0007669"/>
    <property type="project" value="InterPro"/>
</dbReference>
<comment type="subcellular location">
    <subcellularLocation>
        <location evidence="1">Mitochondrion inner membrane</location>
        <topology evidence="1">Single-pass membrane protein</topology>
    </subcellularLocation>
</comment>
<evidence type="ECO:0000256" key="3">
    <source>
        <dbReference type="ARBA" id="ARBA00022448"/>
    </source>
</evidence>
<evidence type="ECO:0000256" key="7">
    <source>
        <dbReference type="ARBA" id="ARBA00022946"/>
    </source>
</evidence>
<dbReference type="GO" id="GO:0004252">
    <property type="term" value="F:serine-type endopeptidase activity"/>
    <property type="evidence" value="ECO:0007669"/>
    <property type="project" value="InterPro"/>
</dbReference>
<keyword evidence="12" id="KW-1015">Disulfide bond</keyword>
<reference evidence="17 18" key="1">
    <citation type="journal article" date="2021" name="Sci. Rep.">
        <title>Chromosome anchoring in Senegalese sole (Solea senegalensis) reveals sex-associated markers and genome rearrangements in flatfish.</title>
        <authorList>
            <person name="Guerrero-Cozar I."/>
            <person name="Gomez-Garrido J."/>
            <person name="Berbel C."/>
            <person name="Martinez-Blanch J.F."/>
            <person name="Alioto T."/>
            <person name="Claros M.G."/>
            <person name="Gagnaire P.A."/>
            <person name="Manchado M."/>
        </authorList>
    </citation>
    <scope>NUCLEOTIDE SEQUENCE [LARGE SCALE GENOMIC DNA]</scope>
    <source>
        <strain evidence="17">Sse05_10M</strain>
    </source>
</reference>
<protein>
    <submittedName>
        <fullName evidence="17">Mitochondrial import inner membrane translocase subunit TIM50</fullName>
    </submittedName>
</protein>
<comment type="caution">
    <text evidence="17">The sequence shown here is derived from an EMBL/GenBank/DDBJ whole genome shotgun (WGS) entry which is preliminary data.</text>
</comment>
<feature type="compositionally biased region" description="Low complexity" evidence="13">
    <location>
        <begin position="69"/>
        <end position="88"/>
    </location>
</feature>
<dbReference type="GO" id="GO:0015031">
    <property type="term" value="P:protein transport"/>
    <property type="evidence" value="ECO:0007669"/>
    <property type="project" value="UniProtKB-KW"/>
</dbReference>
<dbReference type="SMART" id="SM00020">
    <property type="entry name" value="Tryp_SPc"/>
    <property type="match status" value="1"/>
</dbReference>
<dbReference type="Pfam" id="PF03031">
    <property type="entry name" value="NIF"/>
    <property type="match status" value="1"/>
</dbReference>
<feature type="compositionally biased region" description="Basic and acidic residues" evidence="13">
    <location>
        <begin position="89"/>
        <end position="104"/>
    </location>
</feature>
<evidence type="ECO:0000256" key="5">
    <source>
        <dbReference type="ARBA" id="ARBA00022792"/>
    </source>
</evidence>
<keyword evidence="5" id="KW-0999">Mitochondrion inner membrane</keyword>
<dbReference type="PROSITE" id="PS50969">
    <property type="entry name" value="FCP1"/>
    <property type="match status" value="1"/>
</dbReference>
<evidence type="ECO:0000256" key="1">
    <source>
        <dbReference type="ARBA" id="ARBA00004434"/>
    </source>
</evidence>
<feature type="region of interest" description="Disordered" evidence="13">
    <location>
        <begin position="69"/>
        <end position="104"/>
    </location>
</feature>
<feature type="domain" description="Peptidase S1" evidence="15">
    <location>
        <begin position="454"/>
        <end position="728"/>
    </location>
</feature>
<dbReference type="FunFam" id="3.40.50.1000:FF:000019">
    <property type="entry name" value="Mitochondrial import inner membrane translocase subunit TIM50"/>
    <property type="match status" value="1"/>
</dbReference>
<dbReference type="InterPro" id="IPR001254">
    <property type="entry name" value="Trypsin_dom"/>
</dbReference>
<dbReference type="PANTHER" id="PTHR24252:SF10">
    <property type="entry name" value="SERINE PROTEASE 56"/>
    <property type="match status" value="1"/>
</dbReference>
<name>A0AAV6PWP4_SOLSE</name>
<evidence type="ECO:0000256" key="2">
    <source>
        <dbReference type="ARBA" id="ARBA00006344"/>
    </source>
</evidence>
<dbReference type="InterPro" id="IPR004274">
    <property type="entry name" value="FCP1_dom"/>
</dbReference>
<keyword evidence="7" id="KW-0809">Transit peptide</keyword>
<accession>A0AAV6PWP4</accession>
<evidence type="ECO:0000256" key="4">
    <source>
        <dbReference type="ARBA" id="ARBA00022692"/>
    </source>
</evidence>
<dbReference type="FunFam" id="2.40.10.10:FF:000068">
    <property type="entry name" value="transmembrane protease serine 2"/>
    <property type="match status" value="1"/>
</dbReference>
<dbReference type="SMART" id="SM00577">
    <property type="entry name" value="CPDc"/>
    <property type="match status" value="1"/>
</dbReference>
<keyword evidence="9" id="KW-0811">Translocation</keyword>
<evidence type="ECO:0000313" key="17">
    <source>
        <dbReference type="EMBL" id="KAG7479261.1"/>
    </source>
</evidence>
<evidence type="ECO:0000256" key="6">
    <source>
        <dbReference type="ARBA" id="ARBA00022927"/>
    </source>
</evidence>
<evidence type="ECO:0000313" key="18">
    <source>
        <dbReference type="Proteomes" id="UP000693946"/>
    </source>
</evidence>
<dbReference type="FunFam" id="2.40.10.10:FF:000062">
    <property type="entry name" value="mannan-binding lectin serine protease 1 isoform X1"/>
    <property type="match status" value="1"/>
</dbReference>
<dbReference type="GO" id="GO:0005743">
    <property type="term" value="C:mitochondrial inner membrane"/>
    <property type="evidence" value="ECO:0007669"/>
    <property type="project" value="UniProtKB-SubCell"/>
</dbReference>
<dbReference type="InterPro" id="IPR033116">
    <property type="entry name" value="TRYPSIN_SER"/>
</dbReference>
<dbReference type="Proteomes" id="UP000693946">
    <property type="component" value="Linkage Group LG8"/>
</dbReference>
<dbReference type="EMBL" id="JAGKHQ010000020">
    <property type="protein sequence ID" value="KAG7479261.1"/>
    <property type="molecule type" value="Genomic_DNA"/>
</dbReference>
<dbReference type="Pfam" id="PF00089">
    <property type="entry name" value="Trypsin"/>
    <property type="match status" value="1"/>
</dbReference>
<organism evidence="17 18">
    <name type="scientific">Solea senegalensis</name>
    <name type="common">Senegalese sole</name>
    <dbReference type="NCBI Taxonomy" id="28829"/>
    <lineage>
        <taxon>Eukaryota</taxon>
        <taxon>Metazoa</taxon>
        <taxon>Chordata</taxon>
        <taxon>Craniata</taxon>
        <taxon>Vertebrata</taxon>
        <taxon>Euteleostomi</taxon>
        <taxon>Actinopterygii</taxon>
        <taxon>Neopterygii</taxon>
        <taxon>Teleostei</taxon>
        <taxon>Neoteleostei</taxon>
        <taxon>Acanthomorphata</taxon>
        <taxon>Carangaria</taxon>
        <taxon>Pleuronectiformes</taxon>
        <taxon>Pleuronectoidei</taxon>
        <taxon>Soleidae</taxon>
        <taxon>Solea</taxon>
    </lineage>
</organism>
<keyword evidence="6" id="KW-0653">Protein transport</keyword>
<keyword evidence="8 14" id="KW-1133">Transmembrane helix</keyword>
<dbReference type="PROSITE" id="PS00135">
    <property type="entry name" value="TRYPSIN_SER"/>
    <property type="match status" value="1"/>
</dbReference>
<evidence type="ECO:0000256" key="10">
    <source>
        <dbReference type="ARBA" id="ARBA00023128"/>
    </source>
</evidence>
<evidence type="ECO:0000256" key="14">
    <source>
        <dbReference type="SAM" id="Phobius"/>
    </source>
</evidence>
<evidence type="ECO:0000256" key="13">
    <source>
        <dbReference type="SAM" id="MobiDB-lite"/>
    </source>
</evidence>
<keyword evidence="10" id="KW-0496">Mitochondrion</keyword>
<keyword evidence="4 14" id="KW-0812">Transmembrane</keyword>
<dbReference type="PROSITE" id="PS50240">
    <property type="entry name" value="TRYPSIN_DOM"/>
    <property type="match status" value="1"/>
</dbReference>
<evidence type="ECO:0000259" key="15">
    <source>
        <dbReference type="PROSITE" id="PS50240"/>
    </source>
</evidence>
<gene>
    <name evidence="17" type="ORF">JOB18_021810</name>
</gene>
<dbReference type="PANTHER" id="PTHR24252">
    <property type="entry name" value="ACROSIN-RELATED"/>
    <property type="match status" value="1"/>
</dbReference>
<evidence type="ECO:0000256" key="11">
    <source>
        <dbReference type="ARBA" id="ARBA00023136"/>
    </source>
</evidence>
<dbReference type="CDD" id="cd00190">
    <property type="entry name" value="Tryp_SPc"/>
    <property type="match status" value="1"/>
</dbReference>
<keyword evidence="3" id="KW-0813">Transport</keyword>
<comment type="similarity">
    <text evidence="2">Belongs to the TIM50 family.</text>
</comment>
<feature type="domain" description="FCP1 homology" evidence="16">
    <location>
        <begin position="189"/>
        <end position="332"/>
    </location>
</feature>
<evidence type="ECO:0000256" key="8">
    <source>
        <dbReference type="ARBA" id="ARBA00022989"/>
    </source>
</evidence>
<proteinExistence type="inferred from homology"/>
<dbReference type="AlphaFoldDB" id="A0AAV6PWP4"/>
<feature type="transmembrane region" description="Helical" evidence="14">
    <location>
        <begin position="112"/>
        <end position="133"/>
    </location>
</feature>
<sequence length="728" mass="80985">MLQKSKMSTTSIFPMCMRASRGLLRLSSGMTGVASPAAVDSLVRTMSSDKQPTGAGSATGGLAQSILQERLQQQQQQQSQGQSPPEGTEGQKGEEQTEDKKQKENTAYAKKMVLRLAGLMGLGGAVSLVYIFGTNSVDEQGNMIPDEFDREPPVVQQLKRTYKYFQDYRQMIIEPTSPKLLPDPLKEPYYQPPYTLVLELTDVLLHPEWSLSTGWRFKKRPGIDYLFQQLAPLYEIVIFTAETGMTAFPLIDSIDPQGFVMYRLFRDATRYMEGHHVKDVSCLNRDTSKVIVVDCKREAFSLQPFNGMALKKWDGNSEDRTLYDLANFLKAIALGGVDDVRLVLENYALEDDPIEAFKRRQAQLAQEEEQRLSESSLQKKQGLSFAVDCGSPKVVDMADVVFGNHDNSTLNRNTSYTCGQNGEWTNSEAGIKLPNCLLACGHPSRTLPAQVKRIVGGRSAEPGLFPWHVLLSVEDQSRVPEDRWFGSGVLLSESWVLTAAHVLRSQRRDASVVPVAPEHVKVYFGLHDTRDKHQAVSRSVDEVILHPDFQPNNYNNDIALLRLSERVEFNNVTRPVCLPSPDNKPDHSSPPPNSLGVVAGWGISNLNASSSLLTSNPTLMADPGVTSDLLQYVKLPVVSQDECRASYASRSITYNITDNMFCAGFFEGGRDTCLGDSGGAFVMENQVIRRWVVFGLVSWGGPEECGSQRVYGVYTQVAKYVEWIQEHV</sequence>
<dbReference type="CDD" id="cd07521">
    <property type="entry name" value="HAD_FCP1-like"/>
    <property type="match status" value="1"/>
</dbReference>
<keyword evidence="11 14" id="KW-0472">Membrane</keyword>
<keyword evidence="18" id="KW-1185">Reference proteome</keyword>
<evidence type="ECO:0000259" key="16">
    <source>
        <dbReference type="PROSITE" id="PS50969"/>
    </source>
</evidence>
<evidence type="ECO:0000256" key="9">
    <source>
        <dbReference type="ARBA" id="ARBA00023010"/>
    </source>
</evidence>
<evidence type="ECO:0000256" key="12">
    <source>
        <dbReference type="ARBA" id="ARBA00023157"/>
    </source>
</evidence>